<feature type="domain" description="Glyoxalase-like" evidence="1">
    <location>
        <begin position="130"/>
        <end position="235"/>
    </location>
</feature>
<evidence type="ECO:0000313" key="2">
    <source>
        <dbReference type="EMBL" id="NEE00825.1"/>
    </source>
</evidence>
<name>A0A6L9S5W0_9ACTN</name>
<sequence length="239" mass="26564">MYLENLVFDALDPSRLGRFWEAALDAETLTDEPDGFETRLRHQGGPDLDLCFQRVPEPPSEPLRLHLDVRGGDHQQDTVDRLLGLGARHLDIGQRNVPWVVLGDVETNPFCVMEEREVYVDTGPIAALPLDSRDPARDGELWEWLTGWTPAPGVAPVSLRHPSRRGPLLELCPEPEPKGPGKNRLHLDVRLESGEDPDQVARGIAERGGRELGHGWGTLPWRVYADGSGNEFCVLPARG</sequence>
<dbReference type="RefSeq" id="WP_163737315.1">
    <property type="nucleotide sequence ID" value="NZ_JAAGOA010000007.1"/>
</dbReference>
<evidence type="ECO:0000259" key="1">
    <source>
        <dbReference type="Pfam" id="PF18029"/>
    </source>
</evidence>
<dbReference type="EMBL" id="JAAGOA010000007">
    <property type="protein sequence ID" value="NEE00825.1"/>
    <property type="molecule type" value="Genomic_DNA"/>
</dbReference>
<organism evidence="2 3">
    <name type="scientific">Phytoactinopolyspora halotolerans</name>
    <dbReference type="NCBI Taxonomy" id="1981512"/>
    <lineage>
        <taxon>Bacteria</taxon>
        <taxon>Bacillati</taxon>
        <taxon>Actinomycetota</taxon>
        <taxon>Actinomycetes</taxon>
        <taxon>Jiangellales</taxon>
        <taxon>Jiangellaceae</taxon>
        <taxon>Phytoactinopolyspora</taxon>
    </lineage>
</organism>
<dbReference type="PANTHER" id="PTHR35908">
    <property type="entry name" value="HYPOTHETICAL FUSION PROTEIN"/>
    <property type="match status" value="1"/>
</dbReference>
<accession>A0A6L9S5W0</accession>
<dbReference type="Pfam" id="PF18029">
    <property type="entry name" value="Glyoxalase_6"/>
    <property type="match status" value="2"/>
</dbReference>
<reference evidence="2 3" key="1">
    <citation type="submission" date="2020-02" db="EMBL/GenBank/DDBJ databases">
        <authorList>
            <person name="Li X.-J."/>
            <person name="Han X.-M."/>
        </authorList>
    </citation>
    <scope>NUCLEOTIDE SEQUENCE [LARGE SCALE GENOMIC DNA]</scope>
    <source>
        <strain evidence="2 3">CCTCC AB 2017055</strain>
    </source>
</reference>
<feature type="domain" description="Glyoxalase-like" evidence="1">
    <location>
        <begin position="6"/>
        <end position="113"/>
    </location>
</feature>
<dbReference type="Proteomes" id="UP000475214">
    <property type="component" value="Unassembled WGS sequence"/>
</dbReference>
<dbReference type="SUPFAM" id="SSF54593">
    <property type="entry name" value="Glyoxalase/Bleomycin resistance protein/Dihydroxybiphenyl dioxygenase"/>
    <property type="match status" value="1"/>
</dbReference>
<dbReference type="InterPro" id="IPR041581">
    <property type="entry name" value="Glyoxalase_6"/>
</dbReference>
<evidence type="ECO:0000313" key="3">
    <source>
        <dbReference type="Proteomes" id="UP000475214"/>
    </source>
</evidence>
<keyword evidence="3" id="KW-1185">Reference proteome</keyword>
<dbReference type="Gene3D" id="3.10.180.10">
    <property type="entry name" value="2,3-Dihydroxybiphenyl 1,2-Dioxygenase, domain 1"/>
    <property type="match status" value="2"/>
</dbReference>
<proteinExistence type="predicted"/>
<dbReference type="InterPro" id="IPR029068">
    <property type="entry name" value="Glyas_Bleomycin-R_OHBP_Dase"/>
</dbReference>
<dbReference type="AlphaFoldDB" id="A0A6L9S5W0"/>
<dbReference type="PANTHER" id="PTHR35908:SF1">
    <property type="entry name" value="CONSERVED PROTEIN"/>
    <property type="match status" value="1"/>
</dbReference>
<protein>
    <submittedName>
        <fullName evidence="2">VOC family protein</fullName>
    </submittedName>
</protein>
<comment type="caution">
    <text evidence="2">The sequence shown here is derived from an EMBL/GenBank/DDBJ whole genome shotgun (WGS) entry which is preliminary data.</text>
</comment>
<gene>
    <name evidence="2" type="ORF">G1H10_11665</name>
</gene>